<proteinExistence type="predicted"/>
<name>A0A382Y7G2_9ZZZZ</name>
<dbReference type="Pfam" id="PF00144">
    <property type="entry name" value="Beta-lactamase"/>
    <property type="match status" value="1"/>
</dbReference>
<dbReference type="InterPro" id="IPR001466">
    <property type="entry name" value="Beta-lactam-related"/>
</dbReference>
<dbReference type="EMBL" id="UINC01173576">
    <property type="protein sequence ID" value="SVD79246.1"/>
    <property type="molecule type" value="Genomic_DNA"/>
</dbReference>
<dbReference type="SUPFAM" id="SSF56601">
    <property type="entry name" value="beta-lactamase/transpeptidase-like"/>
    <property type="match status" value="1"/>
</dbReference>
<dbReference type="PANTHER" id="PTHR43283:SF7">
    <property type="entry name" value="BETA-LACTAMASE-RELATED DOMAIN-CONTAINING PROTEIN"/>
    <property type="match status" value="1"/>
</dbReference>
<gene>
    <name evidence="2" type="ORF">METZ01_LOCUS432100</name>
</gene>
<reference evidence="2" key="1">
    <citation type="submission" date="2018-05" db="EMBL/GenBank/DDBJ databases">
        <authorList>
            <person name="Lanie J.A."/>
            <person name="Ng W.-L."/>
            <person name="Kazmierczak K.M."/>
            <person name="Andrzejewski T.M."/>
            <person name="Davidsen T.M."/>
            <person name="Wayne K.J."/>
            <person name="Tettelin H."/>
            <person name="Glass J.I."/>
            <person name="Rusch D."/>
            <person name="Podicherti R."/>
            <person name="Tsui H.-C.T."/>
            <person name="Winkler M.E."/>
        </authorList>
    </citation>
    <scope>NUCLEOTIDE SEQUENCE</scope>
</reference>
<feature type="domain" description="Beta-lactamase-related" evidence="1">
    <location>
        <begin position="9"/>
        <end position="223"/>
    </location>
</feature>
<dbReference type="Gene3D" id="3.40.710.10">
    <property type="entry name" value="DD-peptidase/beta-lactamase superfamily"/>
    <property type="match status" value="1"/>
</dbReference>
<dbReference type="PANTHER" id="PTHR43283">
    <property type="entry name" value="BETA-LACTAMASE-RELATED"/>
    <property type="match status" value="1"/>
</dbReference>
<feature type="non-terminal residue" evidence="2">
    <location>
        <position position="265"/>
    </location>
</feature>
<evidence type="ECO:0000259" key="1">
    <source>
        <dbReference type="Pfam" id="PF00144"/>
    </source>
</evidence>
<dbReference type="InterPro" id="IPR050789">
    <property type="entry name" value="Diverse_Enzym_Activities"/>
</dbReference>
<evidence type="ECO:0000313" key="2">
    <source>
        <dbReference type="EMBL" id="SVD79246.1"/>
    </source>
</evidence>
<dbReference type="AlphaFoldDB" id="A0A382Y7G2"/>
<dbReference type="InterPro" id="IPR012338">
    <property type="entry name" value="Beta-lactam/transpept-like"/>
</dbReference>
<sequence>MLNDTFTDSFLVAKDNVILTELYFNHMGPDSHHLMNSVSKSFIGALTGIVAKQGMIDVNMPVREYIPEFADSAFRDTTIRNALDMTAGVEFGEDYADPNADFWIETSVVGWRPALVKPGAPDTLVDYTLSLQATEQQEGQKYHYRTVLTSVLGMVLERTTDTPLAELLQSQLWSKLGPEQDACIVVDRVGFPYVGAGMNACTRDLARFGHMLAGNGKLDAAQIVPDEWLNDTRHANQQARELLAASEYADVIPGGHYRNQFWVSD</sequence>
<organism evidence="2">
    <name type="scientific">marine metagenome</name>
    <dbReference type="NCBI Taxonomy" id="408172"/>
    <lineage>
        <taxon>unclassified sequences</taxon>
        <taxon>metagenomes</taxon>
        <taxon>ecological metagenomes</taxon>
    </lineage>
</organism>
<protein>
    <recommendedName>
        <fullName evidence="1">Beta-lactamase-related domain-containing protein</fullName>
    </recommendedName>
</protein>
<accession>A0A382Y7G2</accession>